<reference evidence="3" key="2">
    <citation type="submission" date="2021-04" db="EMBL/GenBank/DDBJ databases">
        <authorList>
            <person name="Podell S."/>
        </authorList>
    </citation>
    <scope>NUCLEOTIDE SEQUENCE</scope>
    <source>
        <strain evidence="3">Hildebrandi</strain>
    </source>
</reference>
<reference evidence="3" key="1">
    <citation type="journal article" date="2021" name="Sci. Rep.">
        <title>Diploid genomic architecture of Nitzschia inconspicua, an elite biomass production diatom.</title>
        <authorList>
            <person name="Oliver A."/>
            <person name="Podell S."/>
            <person name="Pinowska A."/>
            <person name="Traller J.C."/>
            <person name="Smith S.R."/>
            <person name="McClure R."/>
            <person name="Beliaev A."/>
            <person name="Bohutskyi P."/>
            <person name="Hill E.A."/>
            <person name="Rabines A."/>
            <person name="Zheng H."/>
            <person name="Allen L.Z."/>
            <person name="Kuo A."/>
            <person name="Grigoriev I.V."/>
            <person name="Allen A.E."/>
            <person name="Hazlebeck D."/>
            <person name="Allen E.E."/>
        </authorList>
    </citation>
    <scope>NUCLEOTIDE SEQUENCE</scope>
    <source>
        <strain evidence="3">Hildebrandi</strain>
    </source>
</reference>
<keyword evidence="4" id="KW-1185">Reference proteome</keyword>
<feature type="compositionally biased region" description="Basic and acidic residues" evidence="2">
    <location>
        <begin position="651"/>
        <end position="664"/>
    </location>
</feature>
<evidence type="ECO:0000256" key="1">
    <source>
        <dbReference type="SAM" id="Coils"/>
    </source>
</evidence>
<proteinExistence type="predicted"/>
<feature type="region of interest" description="Disordered" evidence="2">
    <location>
        <begin position="548"/>
        <end position="596"/>
    </location>
</feature>
<feature type="region of interest" description="Disordered" evidence="2">
    <location>
        <begin position="650"/>
        <end position="723"/>
    </location>
</feature>
<evidence type="ECO:0000313" key="3">
    <source>
        <dbReference type="EMBL" id="KAG7348796.1"/>
    </source>
</evidence>
<feature type="region of interest" description="Disordered" evidence="2">
    <location>
        <begin position="158"/>
        <end position="207"/>
    </location>
</feature>
<feature type="compositionally biased region" description="Basic and acidic residues" evidence="2">
    <location>
        <begin position="15"/>
        <end position="27"/>
    </location>
</feature>
<feature type="region of interest" description="Disordered" evidence="2">
    <location>
        <begin position="1"/>
        <end position="86"/>
    </location>
</feature>
<accession>A0A9K3KSM8</accession>
<feature type="compositionally biased region" description="Polar residues" evidence="2">
    <location>
        <begin position="378"/>
        <end position="389"/>
    </location>
</feature>
<feature type="compositionally biased region" description="Acidic residues" evidence="2">
    <location>
        <begin position="675"/>
        <end position="691"/>
    </location>
</feature>
<feature type="compositionally biased region" description="Basic and acidic residues" evidence="2">
    <location>
        <begin position="165"/>
        <end position="176"/>
    </location>
</feature>
<keyword evidence="1" id="KW-0175">Coiled coil</keyword>
<gene>
    <name evidence="3" type="ORF">IV203_011393</name>
</gene>
<feature type="compositionally biased region" description="Low complexity" evidence="2">
    <location>
        <begin position="53"/>
        <end position="69"/>
    </location>
</feature>
<dbReference type="EMBL" id="JAGRRH010000019">
    <property type="protein sequence ID" value="KAG7348796.1"/>
    <property type="molecule type" value="Genomic_DNA"/>
</dbReference>
<protein>
    <submittedName>
        <fullName evidence="3">Uncharacterized protein</fullName>
    </submittedName>
</protein>
<feature type="region of interest" description="Disordered" evidence="2">
    <location>
        <begin position="230"/>
        <end position="262"/>
    </location>
</feature>
<dbReference type="AlphaFoldDB" id="A0A9K3KSM8"/>
<sequence>MRLSFTKRATFSAIQKDHETSNTKKDILLFSKGPAPAGNDDRTVTESRSVDDNNSSYSLSSSSTSTTPRSNEKQANKNKTMKYKKASSSSLMKKFLCFSDQQAKHHRQIERVLEEEEEEEEAQSKRIQRTRSLYDDDEYCPEGYRYLQHATSKTIITSSQQRGLNLEEPKVQREESSQLSNTDSVLQLQSRTRSTATPTTCSSSVSNSLDVVTDGAADNDDDEQAIIGVSKDILPNLKDSPPPPSQPKRKESSIPILQSDDANTCRFIPSGEQVQNEEIEELNSSNYVTDEISNLVVRPTWTVEDQDNNELMNGTELVEEPNLIRHRSISMERNTTKSVQSLLPTTESMFQKMKYHQDTKETGPSLQKNSLLMSLQKTVTTSQQGSTLKQEPKPLASDAKDDDKNDDNMERIIVDQPVVTPNTANSDMFHIPTTEVVPTDTADPLDMTQVNTAVTTDSQRLGESPSVSFVAVDLPLHHHRLDNARNEIAWHRCMARKGARWFRNNKLRYNKPSLKNRHEVVNNTPIQAESSVTAIVDEVKEVPLTTPETFEKSSSFPSTMNRHHSSTTIPLGLCDRRHKADNDDDDSSVPIPADTRLVRTRSPVPIFPRRSMNDYYDYFFSSQEKDEENCACSSGYFFSSQEKEEENCACSKDESPKSESKQENGDGDAAATTDYNDDEDDDDNANDDVDNDSWLANSSFGEDGTLVDSYGTRSDGEDDDDDEVDALRVLDALVDMAMKDDLLYQAQQLGHSLSQLFESASMASK</sequence>
<dbReference type="Proteomes" id="UP000693970">
    <property type="component" value="Unassembled WGS sequence"/>
</dbReference>
<feature type="coiled-coil region" evidence="1">
    <location>
        <begin position="99"/>
        <end position="133"/>
    </location>
</feature>
<comment type="caution">
    <text evidence="3">The sequence shown here is derived from an EMBL/GenBank/DDBJ whole genome shotgun (WGS) entry which is preliminary data.</text>
</comment>
<evidence type="ECO:0000313" key="4">
    <source>
        <dbReference type="Proteomes" id="UP000693970"/>
    </source>
</evidence>
<feature type="compositionally biased region" description="Polar residues" evidence="2">
    <location>
        <begin position="177"/>
        <end position="207"/>
    </location>
</feature>
<evidence type="ECO:0000256" key="2">
    <source>
        <dbReference type="SAM" id="MobiDB-lite"/>
    </source>
</evidence>
<organism evidence="3 4">
    <name type="scientific">Nitzschia inconspicua</name>
    <dbReference type="NCBI Taxonomy" id="303405"/>
    <lineage>
        <taxon>Eukaryota</taxon>
        <taxon>Sar</taxon>
        <taxon>Stramenopiles</taxon>
        <taxon>Ochrophyta</taxon>
        <taxon>Bacillariophyta</taxon>
        <taxon>Bacillariophyceae</taxon>
        <taxon>Bacillariophycidae</taxon>
        <taxon>Bacillariales</taxon>
        <taxon>Bacillariaceae</taxon>
        <taxon>Nitzschia</taxon>
    </lineage>
</organism>
<feature type="region of interest" description="Disordered" evidence="2">
    <location>
        <begin position="378"/>
        <end position="406"/>
    </location>
</feature>
<name>A0A9K3KSM8_9STRA</name>
<feature type="compositionally biased region" description="Polar residues" evidence="2">
    <location>
        <begin position="548"/>
        <end position="560"/>
    </location>
</feature>
<feature type="compositionally biased region" description="Basic and acidic residues" evidence="2">
    <location>
        <begin position="39"/>
        <end position="51"/>
    </location>
</feature>